<keyword evidence="3" id="KW-1185">Reference proteome</keyword>
<protein>
    <recommendedName>
        <fullName evidence="4">DUF998 domain-containing protein</fullName>
    </recommendedName>
</protein>
<dbReference type="HOGENOM" id="CLU_111127_0_0_6"/>
<dbReference type="InterPro" id="IPR009339">
    <property type="entry name" value="DUF998"/>
</dbReference>
<gene>
    <name evidence="2" type="ORF">MED297_05909</name>
</gene>
<dbReference type="OrthoDB" id="679392at2"/>
<feature type="transmembrane region" description="Helical" evidence="1">
    <location>
        <begin position="21"/>
        <end position="43"/>
    </location>
</feature>
<dbReference type="Proteomes" id="UP000005953">
    <property type="component" value="Unassembled WGS sequence"/>
</dbReference>
<dbReference type="Pfam" id="PF06197">
    <property type="entry name" value="DUF998"/>
    <property type="match status" value="1"/>
</dbReference>
<evidence type="ECO:0000256" key="1">
    <source>
        <dbReference type="SAM" id="Phobius"/>
    </source>
</evidence>
<evidence type="ECO:0000313" key="3">
    <source>
        <dbReference type="Proteomes" id="UP000005953"/>
    </source>
</evidence>
<sequence length="217" mass="23702">MTSSSVNADVSKQRSISLLTLLPVVSLGWLVIAILLAGAAYPGYSHLTQFMSELGATGAPHGIYVNMAGFLVAELLVLGFVVLAFGRLQGAVLLRASVLMIAVYALLIIVASFFTCDFQCRPESPTLSHSTHMASAALAYLSALFAVLLAALSPSQHSSRAFRLYSLLTWLACSVVMGYLISEPQWIGFWQRVYELLIYTWMIVFAFQVQRKTDAQL</sequence>
<reference evidence="2 3" key="1">
    <citation type="submission" date="2006-02" db="EMBL/GenBank/DDBJ databases">
        <authorList>
            <person name="Pinhassi J."/>
            <person name="Pedros-Alio C."/>
            <person name="Ferriera S."/>
            <person name="Johnson J."/>
            <person name="Kravitz S."/>
            <person name="Halpern A."/>
            <person name="Remington K."/>
            <person name="Beeson K."/>
            <person name="Tran B."/>
            <person name="Rogers Y.-H."/>
            <person name="Friedman R."/>
            <person name="Venter J.C."/>
        </authorList>
    </citation>
    <scope>NUCLEOTIDE SEQUENCE [LARGE SCALE GENOMIC DNA]</scope>
    <source>
        <strain evidence="2 3">MED297</strain>
    </source>
</reference>
<accession>A4BDB6</accession>
<feature type="transmembrane region" description="Helical" evidence="1">
    <location>
        <begin position="134"/>
        <end position="152"/>
    </location>
</feature>
<feature type="transmembrane region" description="Helical" evidence="1">
    <location>
        <begin position="164"/>
        <end position="181"/>
    </location>
</feature>
<keyword evidence="1" id="KW-1133">Transmembrane helix</keyword>
<keyword evidence="1" id="KW-0472">Membrane</keyword>
<evidence type="ECO:0008006" key="4">
    <source>
        <dbReference type="Google" id="ProtNLM"/>
    </source>
</evidence>
<organism evidence="2 3">
    <name type="scientific">Reinekea blandensis MED297</name>
    <dbReference type="NCBI Taxonomy" id="314283"/>
    <lineage>
        <taxon>Bacteria</taxon>
        <taxon>Pseudomonadati</taxon>
        <taxon>Pseudomonadota</taxon>
        <taxon>Gammaproteobacteria</taxon>
        <taxon>Oceanospirillales</taxon>
        <taxon>Saccharospirillaceae</taxon>
        <taxon>Reinekea</taxon>
    </lineage>
</organism>
<evidence type="ECO:0000313" key="2">
    <source>
        <dbReference type="EMBL" id="EAR09860.1"/>
    </source>
</evidence>
<feature type="transmembrane region" description="Helical" evidence="1">
    <location>
        <begin position="63"/>
        <end position="85"/>
    </location>
</feature>
<dbReference type="STRING" id="314283.MED297_05909"/>
<dbReference type="AlphaFoldDB" id="A4BDB6"/>
<proteinExistence type="predicted"/>
<keyword evidence="1" id="KW-0812">Transmembrane</keyword>
<feature type="transmembrane region" description="Helical" evidence="1">
    <location>
        <begin position="193"/>
        <end position="209"/>
    </location>
</feature>
<dbReference type="RefSeq" id="WP_008048384.1">
    <property type="nucleotide sequence ID" value="NZ_CH724155.1"/>
</dbReference>
<name>A4BDB6_9GAMM</name>
<comment type="caution">
    <text evidence="2">The sequence shown here is derived from an EMBL/GenBank/DDBJ whole genome shotgun (WGS) entry which is preliminary data.</text>
</comment>
<feature type="transmembrane region" description="Helical" evidence="1">
    <location>
        <begin position="92"/>
        <end position="114"/>
    </location>
</feature>
<dbReference type="EMBL" id="AAOE01000007">
    <property type="protein sequence ID" value="EAR09860.1"/>
    <property type="molecule type" value="Genomic_DNA"/>
</dbReference>